<feature type="compositionally biased region" description="Low complexity" evidence="2">
    <location>
        <begin position="234"/>
        <end position="253"/>
    </location>
</feature>
<evidence type="ECO:0000256" key="1">
    <source>
        <dbReference type="PROSITE-ProRule" id="PRU00047"/>
    </source>
</evidence>
<dbReference type="GO" id="GO:0008270">
    <property type="term" value="F:zinc ion binding"/>
    <property type="evidence" value="ECO:0007669"/>
    <property type="project" value="UniProtKB-KW"/>
</dbReference>
<accession>A0A9P0L4R9</accession>
<dbReference type="Pfam" id="PF00098">
    <property type="entry name" value="zf-CCHC"/>
    <property type="match status" value="1"/>
</dbReference>
<dbReference type="SMART" id="SM00343">
    <property type="entry name" value="ZnF_C2HC"/>
    <property type="match status" value="1"/>
</dbReference>
<feature type="compositionally biased region" description="Polar residues" evidence="2">
    <location>
        <begin position="270"/>
        <end position="280"/>
    </location>
</feature>
<keyword evidence="1" id="KW-0863">Zinc-finger</keyword>
<protein>
    <recommendedName>
        <fullName evidence="3">CCHC-type domain-containing protein</fullName>
    </recommendedName>
</protein>
<dbReference type="InterPro" id="IPR001878">
    <property type="entry name" value="Znf_CCHC"/>
</dbReference>
<dbReference type="PROSITE" id="PS50158">
    <property type="entry name" value="ZF_CCHC"/>
    <property type="match status" value="1"/>
</dbReference>
<feature type="domain" description="CCHC-type" evidence="3">
    <location>
        <begin position="198"/>
        <end position="213"/>
    </location>
</feature>
<evidence type="ECO:0000313" key="5">
    <source>
        <dbReference type="Proteomes" id="UP001152888"/>
    </source>
</evidence>
<proteinExistence type="predicted"/>
<evidence type="ECO:0000259" key="3">
    <source>
        <dbReference type="PROSITE" id="PS50158"/>
    </source>
</evidence>
<reference evidence="4" key="1">
    <citation type="submission" date="2022-03" db="EMBL/GenBank/DDBJ databases">
        <authorList>
            <person name="Sayadi A."/>
        </authorList>
    </citation>
    <scope>NUCLEOTIDE SEQUENCE</scope>
</reference>
<sequence>MSSVNNQNSSESNTTAQSYSNVLTQNTVKYPNKDQAIIFNSSDGAKLQDYLLKLGPIVNPKNILFCSRISNNRICIYLATKQLVDTFLENHGQIEVNGEILRGRRLVSPSDRLVISNVSPTVPHSVLNEKLLQLGLKLVSPISFLRIGAPLPEYSHILSFRRQVYIELNQQSLNIPDSIEITHENLAYRIFLSLDSQKCFKCNKQGHIASQCPLPSQQRQTNPHETQSTKETKSTSTHHTSNQQIITTETQETALSQQLPNPREADVDLPNTSQSVIDKSSIPTRKTQELIPEIQNYTQQNKPDQQNRVIPHTSTGSKFIATHNNPSPKRYFSETISPTTPTHENLTPPTFAVPNNIKSKKHKTDMQSSYISQDALATAKTFIDNQMPALPLNCDQFKSLLENSHGTQDITNIIKDYTDDIKGLIEMILLVYSHITDKTVKNRCTRLRKKLERYIDNNTNECLSDTSSIDSTF</sequence>
<keyword evidence="1" id="KW-0862">Zinc</keyword>
<organism evidence="4 5">
    <name type="scientific">Acanthoscelides obtectus</name>
    <name type="common">Bean weevil</name>
    <name type="synonym">Bruchus obtectus</name>
    <dbReference type="NCBI Taxonomy" id="200917"/>
    <lineage>
        <taxon>Eukaryota</taxon>
        <taxon>Metazoa</taxon>
        <taxon>Ecdysozoa</taxon>
        <taxon>Arthropoda</taxon>
        <taxon>Hexapoda</taxon>
        <taxon>Insecta</taxon>
        <taxon>Pterygota</taxon>
        <taxon>Neoptera</taxon>
        <taxon>Endopterygota</taxon>
        <taxon>Coleoptera</taxon>
        <taxon>Polyphaga</taxon>
        <taxon>Cucujiformia</taxon>
        <taxon>Chrysomeloidea</taxon>
        <taxon>Chrysomelidae</taxon>
        <taxon>Bruchinae</taxon>
        <taxon>Bruchini</taxon>
        <taxon>Acanthoscelides</taxon>
    </lineage>
</organism>
<evidence type="ECO:0000313" key="4">
    <source>
        <dbReference type="EMBL" id="CAH1986431.1"/>
    </source>
</evidence>
<feature type="compositionally biased region" description="Polar residues" evidence="2">
    <location>
        <begin position="213"/>
        <end position="223"/>
    </location>
</feature>
<dbReference type="OrthoDB" id="6780450at2759"/>
<evidence type="ECO:0000256" key="2">
    <source>
        <dbReference type="SAM" id="MobiDB-lite"/>
    </source>
</evidence>
<gene>
    <name evidence="4" type="ORF">ACAOBT_LOCUS17243</name>
</gene>
<dbReference type="Proteomes" id="UP001152888">
    <property type="component" value="Unassembled WGS sequence"/>
</dbReference>
<dbReference type="Gene3D" id="4.10.60.10">
    <property type="entry name" value="Zinc finger, CCHC-type"/>
    <property type="match status" value="1"/>
</dbReference>
<keyword evidence="1" id="KW-0479">Metal-binding</keyword>
<dbReference type="AlphaFoldDB" id="A0A9P0L4R9"/>
<dbReference type="GO" id="GO:0003676">
    <property type="term" value="F:nucleic acid binding"/>
    <property type="evidence" value="ECO:0007669"/>
    <property type="project" value="InterPro"/>
</dbReference>
<dbReference type="EMBL" id="CAKOFQ010006999">
    <property type="protein sequence ID" value="CAH1986431.1"/>
    <property type="molecule type" value="Genomic_DNA"/>
</dbReference>
<name>A0A9P0L4R9_ACAOB</name>
<dbReference type="SUPFAM" id="SSF57756">
    <property type="entry name" value="Retrovirus zinc finger-like domains"/>
    <property type="match status" value="1"/>
</dbReference>
<dbReference type="InterPro" id="IPR036875">
    <property type="entry name" value="Znf_CCHC_sf"/>
</dbReference>
<comment type="caution">
    <text evidence="4">The sequence shown here is derived from an EMBL/GenBank/DDBJ whole genome shotgun (WGS) entry which is preliminary data.</text>
</comment>
<keyword evidence="5" id="KW-1185">Reference proteome</keyword>
<feature type="region of interest" description="Disordered" evidence="2">
    <location>
        <begin position="213"/>
        <end position="280"/>
    </location>
</feature>